<dbReference type="PRINTS" id="PR00382">
    <property type="entry name" value="LIPIDTRNSFER"/>
</dbReference>
<dbReference type="InterPro" id="IPR036312">
    <property type="entry name" value="Bifun_inhib/LTP/seed_sf"/>
</dbReference>
<reference evidence="6" key="1">
    <citation type="submission" date="2012-05" db="EMBL/GenBank/DDBJ databases">
        <authorList>
            <person name="Krishnakumar V."/>
            <person name="Cheung F."/>
            <person name="Xiao Y."/>
            <person name="Chan A."/>
            <person name="Moskal W.A."/>
            <person name="Town C.D."/>
        </authorList>
    </citation>
    <scope>NUCLEOTIDE SEQUENCE</scope>
</reference>
<proteinExistence type="evidence at transcript level"/>
<keyword evidence="3" id="KW-1015">Disulfide bond</keyword>
<dbReference type="EMBL" id="BT140078">
    <property type="protein sequence ID" value="AFK39873.1"/>
    <property type="molecule type" value="mRNA"/>
</dbReference>
<dbReference type="CDD" id="cd01960">
    <property type="entry name" value="nsLTP1"/>
    <property type="match status" value="1"/>
</dbReference>
<dbReference type="AlphaFoldDB" id="I3SHY1"/>
<evidence type="ECO:0000259" key="5">
    <source>
        <dbReference type="Pfam" id="PF00234"/>
    </source>
</evidence>
<dbReference type="KEGG" id="lja:130728070"/>
<dbReference type="SUPFAM" id="SSF47699">
    <property type="entry name" value="Bifunctional inhibitor/lipid-transfer protein/seed storage 2S albumin"/>
    <property type="match status" value="1"/>
</dbReference>
<evidence type="ECO:0000256" key="2">
    <source>
        <dbReference type="ARBA" id="ARBA00022729"/>
    </source>
</evidence>
<feature type="signal peptide" evidence="4">
    <location>
        <begin position="1"/>
        <end position="25"/>
    </location>
</feature>
<dbReference type="PANTHER" id="PTHR33076">
    <property type="entry name" value="NON-SPECIFIC LIPID-TRANSFER PROTEIN 2-RELATED"/>
    <property type="match status" value="1"/>
</dbReference>
<comment type="similarity">
    <text evidence="1">Belongs to the plant LTP family.</text>
</comment>
<dbReference type="RefSeq" id="XP_057435391.1">
    <property type="nucleotide sequence ID" value="XM_057579408.1"/>
</dbReference>
<evidence type="ECO:0000256" key="3">
    <source>
        <dbReference type="ARBA" id="ARBA00023157"/>
    </source>
</evidence>
<dbReference type="GeneID" id="130728070"/>
<organism evidence="6">
    <name type="scientific">Lotus japonicus</name>
    <name type="common">Lotus corniculatus var. japonicus</name>
    <dbReference type="NCBI Taxonomy" id="34305"/>
    <lineage>
        <taxon>Eukaryota</taxon>
        <taxon>Viridiplantae</taxon>
        <taxon>Streptophyta</taxon>
        <taxon>Embryophyta</taxon>
        <taxon>Tracheophyta</taxon>
        <taxon>Spermatophyta</taxon>
        <taxon>Magnoliopsida</taxon>
        <taxon>eudicotyledons</taxon>
        <taxon>Gunneridae</taxon>
        <taxon>Pentapetalae</taxon>
        <taxon>rosids</taxon>
        <taxon>fabids</taxon>
        <taxon>Fabales</taxon>
        <taxon>Fabaceae</taxon>
        <taxon>Papilionoideae</taxon>
        <taxon>50 kb inversion clade</taxon>
        <taxon>NPAAA clade</taxon>
        <taxon>Hologalegina</taxon>
        <taxon>robinioid clade</taxon>
        <taxon>Loteae</taxon>
        <taxon>Lotus</taxon>
    </lineage>
</organism>
<sequence length="119" mass="12820">MMASTFNCLALIICMALGASMLATANLTCCKVKPTMDACKCYVTSGGNVVPQKCCLELMNLKNNVMNSALHRRQACRCIVDAARKLPNLNTTAFSSLPGNCGIRMPYGISVDMNCNNVF</sequence>
<name>I3SHY1_LOTJA</name>
<dbReference type="Pfam" id="PF00234">
    <property type="entry name" value="Tryp_alpha_amyl"/>
    <property type="match status" value="1"/>
</dbReference>
<feature type="chain" id="PRO_5003678812" description="Bifunctional inhibitor/plant lipid transfer protein/seed storage helical domain-containing protein" evidence="4">
    <location>
        <begin position="26"/>
        <end position="119"/>
    </location>
</feature>
<accession>I3SHY1</accession>
<dbReference type="Gene3D" id="1.10.110.10">
    <property type="entry name" value="Plant lipid-transfer and hydrophobic proteins"/>
    <property type="match status" value="1"/>
</dbReference>
<keyword evidence="2 4" id="KW-0732">Signal</keyword>
<evidence type="ECO:0000313" key="6">
    <source>
        <dbReference type="EMBL" id="AFK39873.1"/>
    </source>
</evidence>
<dbReference type="GO" id="GO:0008289">
    <property type="term" value="F:lipid binding"/>
    <property type="evidence" value="ECO:0007669"/>
    <property type="project" value="InterPro"/>
</dbReference>
<dbReference type="PROSITE" id="PS00597">
    <property type="entry name" value="PLANT_LTP"/>
    <property type="match status" value="1"/>
</dbReference>
<evidence type="ECO:0000256" key="4">
    <source>
        <dbReference type="SAM" id="SignalP"/>
    </source>
</evidence>
<dbReference type="GO" id="GO:0006869">
    <property type="term" value="P:lipid transport"/>
    <property type="evidence" value="ECO:0007669"/>
    <property type="project" value="InterPro"/>
</dbReference>
<dbReference type="InterPro" id="IPR016140">
    <property type="entry name" value="Bifunc_inhib/LTP/seed_store"/>
</dbReference>
<feature type="domain" description="Bifunctional inhibitor/plant lipid transfer protein/seed storage helical" evidence="5">
    <location>
        <begin position="34"/>
        <end position="115"/>
    </location>
</feature>
<dbReference type="InterPro" id="IPR000528">
    <property type="entry name" value="Plant_nsLTP"/>
</dbReference>
<dbReference type="OrthoDB" id="1890443at2759"/>
<evidence type="ECO:0000256" key="1">
    <source>
        <dbReference type="ARBA" id="ARBA00009748"/>
    </source>
</evidence>
<protein>
    <recommendedName>
        <fullName evidence="5">Bifunctional inhibitor/plant lipid transfer protein/seed storage helical domain-containing protein</fullName>
    </recommendedName>
</protein>